<name>A0A1L9AVS3_9BACT</name>
<reference evidence="2 3" key="2">
    <citation type="submission" date="2016-12" db="EMBL/GenBank/DDBJ databases">
        <title>Draft Genome Sequence of Cystobacter ferrugineus Strain Cbfe23.</title>
        <authorList>
            <person name="Akbar S."/>
            <person name="Dowd S.E."/>
            <person name="Stevens D.C."/>
        </authorList>
    </citation>
    <scope>NUCLEOTIDE SEQUENCE [LARGE SCALE GENOMIC DNA]</scope>
    <source>
        <strain evidence="2 3">Cbfe23</strain>
    </source>
</reference>
<comment type="caution">
    <text evidence="2">The sequence shown here is derived from an EMBL/GenBank/DDBJ whole genome shotgun (WGS) entry which is preliminary data.</text>
</comment>
<dbReference type="AlphaFoldDB" id="A0A1L9AVS3"/>
<evidence type="ECO:0000313" key="3">
    <source>
        <dbReference type="Proteomes" id="UP000182229"/>
    </source>
</evidence>
<protein>
    <submittedName>
        <fullName evidence="2">Uncharacterized protein</fullName>
    </submittedName>
</protein>
<reference evidence="3" key="1">
    <citation type="submission" date="2016-11" db="EMBL/GenBank/DDBJ databases">
        <authorList>
            <person name="Shukria A."/>
            <person name="Stevens D.C."/>
        </authorList>
    </citation>
    <scope>NUCLEOTIDE SEQUENCE [LARGE SCALE GENOMIC DNA]</scope>
    <source>
        <strain evidence="3">Cbfe23</strain>
    </source>
</reference>
<gene>
    <name evidence="2" type="ORF">BON30_44910</name>
</gene>
<accession>A0A1L9AVS3</accession>
<dbReference type="Proteomes" id="UP000182229">
    <property type="component" value="Unassembled WGS sequence"/>
</dbReference>
<sequence>MDTADAGQSVLARPLPREPFKGQKRPPCTRYAEVELVGACWLPHELKAPCPDVLYEHQGKCYSPAFSAKQPPSSLGQ</sequence>
<evidence type="ECO:0000256" key="1">
    <source>
        <dbReference type="SAM" id="MobiDB-lite"/>
    </source>
</evidence>
<dbReference type="EMBL" id="MPIN01000022">
    <property type="protein sequence ID" value="OJH34108.1"/>
    <property type="molecule type" value="Genomic_DNA"/>
</dbReference>
<organism evidence="2 3">
    <name type="scientific">Cystobacter ferrugineus</name>
    <dbReference type="NCBI Taxonomy" id="83449"/>
    <lineage>
        <taxon>Bacteria</taxon>
        <taxon>Pseudomonadati</taxon>
        <taxon>Myxococcota</taxon>
        <taxon>Myxococcia</taxon>
        <taxon>Myxococcales</taxon>
        <taxon>Cystobacterineae</taxon>
        <taxon>Archangiaceae</taxon>
        <taxon>Cystobacter</taxon>
    </lineage>
</organism>
<feature type="region of interest" description="Disordered" evidence="1">
    <location>
        <begin position="1"/>
        <end position="25"/>
    </location>
</feature>
<keyword evidence="3" id="KW-1185">Reference proteome</keyword>
<proteinExistence type="predicted"/>
<evidence type="ECO:0000313" key="2">
    <source>
        <dbReference type="EMBL" id="OJH34108.1"/>
    </source>
</evidence>